<evidence type="ECO:0000256" key="4">
    <source>
        <dbReference type="ARBA" id="ARBA00022679"/>
    </source>
</evidence>
<keyword evidence="5 6" id="KW-0949">S-adenosyl-L-methionine</keyword>
<dbReference type="PIRSF" id="PIRSF029038">
    <property type="entry name" value="Mtase_YbiN_prd"/>
    <property type="match status" value="1"/>
</dbReference>
<gene>
    <name evidence="6" type="primary">rlmF</name>
    <name evidence="7" type="ORF">AP75_03650</name>
</gene>
<dbReference type="InterPro" id="IPR010286">
    <property type="entry name" value="METTL16/RlmF"/>
</dbReference>
<sequence length="323" mass="36446">MTIKKNTPEKTRLHLRNKNREAYDLEALKKAVPELEQHIKPNKYGAESVDFAKPEAVKLLNQALLSHYYGIKNWDFPDENLCPPIPGRADYLHYIADLLTQTNFGNLPEGNKITALDIGVGANCIYPIIGVTEYGWNCIGSDIAPKSVETAKKIVEANDSLAGKIEIKLQQNSDAFFDGIIGENDKVDLTFCNPPFHSSSEEAEKGTQRKLKNLTGKKPQKATLNFAGISNELIYEGGEAAFIHKMIRESKQFAENVFWFSTLVSKQGNLKGIYKLLNEMEIVQIKTIPMGTGNKSTRIIAWSYLPKAKQQEWREQRWISKNK</sequence>
<evidence type="ECO:0000313" key="7">
    <source>
        <dbReference type="EMBL" id="OWK98955.1"/>
    </source>
</evidence>
<keyword evidence="1 6" id="KW-0963">Cytoplasm</keyword>
<keyword evidence="8" id="KW-1185">Reference proteome</keyword>
<evidence type="ECO:0000256" key="2">
    <source>
        <dbReference type="ARBA" id="ARBA00022552"/>
    </source>
</evidence>
<comment type="similarity">
    <text evidence="6">Belongs to the methyltransferase superfamily. METTL16/RlmF family.</text>
</comment>
<accession>A0A246BBC2</accession>
<keyword evidence="3 6" id="KW-0489">Methyltransferase</keyword>
<comment type="subcellular location">
    <subcellularLocation>
        <location evidence="6">Cytoplasm</location>
    </subcellularLocation>
</comment>
<dbReference type="PANTHER" id="PTHR13393">
    <property type="entry name" value="SAM-DEPENDENT METHYLTRANSFERASE"/>
    <property type="match status" value="1"/>
</dbReference>
<dbReference type="InterPro" id="IPR016909">
    <property type="entry name" value="rRNA_lsu_MeTfrase_F"/>
</dbReference>
<keyword evidence="2 6" id="KW-0698">rRNA processing</keyword>
<comment type="catalytic activity">
    <reaction evidence="6">
        <text>adenosine(1618) in 23S rRNA + S-adenosyl-L-methionine = N(6)-methyladenosine(1618) in 23S rRNA + S-adenosyl-L-homocysteine + H(+)</text>
        <dbReference type="Rhea" id="RHEA:16497"/>
        <dbReference type="Rhea" id="RHEA-COMP:10229"/>
        <dbReference type="Rhea" id="RHEA-COMP:10231"/>
        <dbReference type="ChEBI" id="CHEBI:15378"/>
        <dbReference type="ChEBI" id="CHEBI:57856"/>
        <dbReference type="ChEBI" id="CHEBI:59789"/>
        <dbReference type="ChEBI" id="CHEBI:74411"/>
        <dbReference type="ChEBI" id="CHEBI:74449"/>
        <dbReference type="EC" id="2.1.1.181"/>
    </reaction>
</comment>
<dbReference type="PANTHER" id="PTHR13393:SF0">
    <property type="entry name" value="RNA N6-ADENOSINE-METHYLTRANSFERASE METTL16"/>
    <property type="match status" value="1"/>
</dbReference>
<protein>
    <recommendedName>
        <fullName evidence="6">Ribosomal RNA large subunit methyltransferase F</fullName>
        <ecNumber evidence="6">2.1.1.181</ecNumber>
    </recommendedName>
    <alternativeName>
        <fullName evidence="6">23S rRNA mA1618 methyltransferase</fullName>
    </alternativeName>
    <alternativeName>
        <fullName evidence="6">rRNA adenine N-6-methyltransferase</fullName>
    </alternativeName>
</protein>
<proteinExistence type="inferred from homology"/>
<evidence type="ECO:0000256" key="6">
    <source>
        <dbReference type="HAMAP-Rule" id="MF_01848"/>
    </source>
</evidence>
<dbReference type="Gene3D" id="3.40.50.150">
    <property type="entry name" value="Vaccinia Virus protein VP39"/>
    <property type="match status" value="1"/>
</dbReference>
<evidence type="ECO:0000313" key="8">
    <source>
        <dbReference type="Proteomes" id="UP000197587"/>
    </source>
</evidence>
<name>A0A246BBC2_9FLAO</name>
<reference evidence="7 8" key="1">
    <citation type="submission" date="2014-01" db="EMBL/GenBank/DDBJ databases">
        <authorList>
            <consortium name="Genome Consortium for Active Teaching"/>
            <person name="Sontag T.C."/>
            <person name="Newman J.D."/>
        </authorList>
    </citation>
    <scope>NUCLEOTIDE SEQUENCE [LARGE SCALE GENOMIC DNA]</scope>
    <source>
        <strain evidence="7 8">DSM 19056</strain>
    </source>
</reference>
<dbReference type="EC" id="2.1.1.181" evidence="6"/>
<dbReference type="Pfam" id="PF05971">
    <property type="entry name" value="Methyltransf_10"/>
    <property type="match status" value="1"/>
</dbReference>
<dbReference type="NCBIfam" id="NF008725">
    <property type="entry name" value="PRK11727.1"/>
    <property type="match status" value="1"/>
</dbReference>
<evidence type="ECO:0000256" key="5">
    <source>
        <dbReference type="ARBA" id="ARBA00022691"/>
    </source>
</evidence>
<comment type="function">
    <text evidence="6">Specifically methylates the adenine in position 1618 of 23S rRNA.</text>
</comment>
<dbReference type="SUPFAM" id="SSF53335">
    <property type="entry name" value="S-adenosyl-L-methionine-dependent methyltransferases"/>
    <property type="match status" value="1"/>
</dbReference>
<dbReference type="InterPro" id="IPR029063">
    <property type="entry name" value="SAM-dependent_MTases_sf"/>
</dbReference>
<comment type="caution">
    <text evidence="7">The sequence shown here is derived from an EMBL/GenBank/DDBJ whole genome shotgun (WGS) entry which is preliminary data.</text>
</comment>
<dbReference type="CDD" id="cd02440">
    <property type="entry name" value="AdoMet_MTases"/>
    <property type="match status" value="1"/>
</dbReference>
<dbReference type="HAMAP" id="MF_01848">
    <property type="entry name" value="23SrRNA_methyltr_F"/>
    <property type="match status" value="1"/>
</dbReference>
<evidence type="ECO:0000256" key="3">
    <source>
        <dbReference type="ARBA" id="ARBA00022603"/>
    </source>
</evidence>
<dbReference type="Proteomes" id="UP000197587">
    <property type="component" value="Unassembled WGS sequence"/>
</dbReference>
<dbReference type="GO" id="GO:0052907">
    <property type="term" value="F:23S rRNA (adenine(1618)-N(6))-methyltransferase activity"/>
    <property type="evidence" value="ECO:0007669"/>
    <property type="project" value="UniProtKB-EC"/>
</dbReference>
<dbReference type="EMBL" id="JASZ02000004">
    <property type="protein sequence ID" value="OWK98955.1"/>
    <property type="molecule type" value="Genomic_DNA"/>
</dbReference>
<dbReference type="GO" id="GO:0005737">
    <property type="term" value="C:cytoplasm"/>
    <property type="evidence" value="ECO:0007669"/>
    <property type="project" value="UniProtKB-SubCell"/>
</dbReference>
<organism evidence="7 8">
    <name type="scientific">Kaistella haifensis DSM 19056</name>
    <dbReference type="NCBI Taxonomy" id="1450526"/>
    <lineage>
        <taxon>Bacteria</taxon>
        <taxon>Pseudomonadati</taxon>
        <taxon>Bacteroidota</taxon>
        <taxon>Flavobacteriia</taxon>
        <taxon>Flavobacteriales</taxon>
        <taxon>Weeksellaceae</taxon>
        <taxon>Chryseobacterium group</taxon>
        <taxon>Kaistella</taxon>
    </lineage>
</organism>
<keyword evidence="4 6" id="KW-0808">Transferase</keyword>
<dbReference type="GO" id="GO:0070475">
    <property type="term" value="P:rRNA base methylation"/>
    <property type="evidence" value="ECO:0007669"/>
    <property type="project" value="TreeGrafter"/>
</dbReference>
<evidence type="ECO:0000256" key="1">
    <source>
        <dbReference type="ARBA" id="ARBA00022490"/>
    </source>
</evidence>
<dbReference type="AlphaFoldDB" id="A0A246BBC2"/>
<reference evidence="7 8" key="2">
    <citation type="submission" date="2017-05" db="EMBL/GenBank/DDBJ databases">
        <title>Genome of Chryseobacterium haifense.</title>
        <authorList>
            <person name="Newman J.D."/>
        </authorList>
    </citation>
    <scope>NUCLEOTIDE SEQUENCE [LARGE SCALE GENOMIC DNA]</scope>
    <source>
        <strain evidence="7 8">DSM 19056</strain>
    </source>
</reference>
<dbReference type="RefSeq" id="WP_031501989.1">
    <property type="nucleotide sequence ID" value="NZ_JASZ02000004.1"/>
</dbReference>